<gene>
    <name evidence="1" type="ORF">PVK06_040657</name>
</gene>
<evidence type="ECO:0000313" key="1">
    <source>
        <dbReference type="EMBL" id="KAK5786032.1"/>
    </source>
</evidence>
<dbReference type="PANTHER" id="PTHR35317">
    <property type="entry name" value="OS04G0629600 PROTEIN"/>
    <property type="match status" value="1"/>
</dbReference>
<evidence type="ECO:0000313" key="2">
    <source>
        <dbReference type="Proteomes" id="UP001358586"/>
    </source>
</evidence>
<evidence type="ECO:0008006" key="3">
    <source>
        <dbReference type="Google" id="ProtNLM"/>
    </source>
</evidence>
<sequence length="182" mass="21121">MALSGFSPAAPPIFSGEGYHIWVVKMRTYLQAFDLWKVVNSVIEPAPLRANPTVAQIRQHVDERTKRHKAMSCIQNCVSVVIFTRIMACETPKQAWDRLKEEFQGTERTRQQQLLNLRKDFENLKMKEEKTVKQYSDRIMAVVNSIKLLGEQFNEARIVEKVFSTLLERYEAKISSLETQET</sequence>
<dbReference type="Pfam" id="PF14223">
    <property type="entry name" value="Retrotran_gag_2"/>
    <property type="match status" value="1"/>
</dbReference>
<protein>
    <recommendedName>
        <fullName evidence="3">DUF4219 domain-containing protein</fullName>
    </recommendedName>
</protein>
<proteinExistence type="predicted"/>
<dbReference type="PANTHER" id="PTHR35317:SF31">
    <property type="entry name" value="DUF4219 DOMAIN-CONTAINING PROTEIN"/>
    <property type="match status" value="1"/>
</dbReference>
<name>A0ABR0N6U8_GOSAR</name>
<dbReference type="Proteomes" id="UP001358586">
    <property type="component" value="Chromosome 11"/>
</dbReference>
<keyword evidence="2" id="KW-1185">Reference proteome</keyword>
<organism evidence="1 2">
    <name type="scientific">Gossypium arboreum</name>
    <name type="common">Tree cotton</name>
    <name type="synonym">Gossypium nanking</name>
    <dbReference type="NCBI Taxonomy" id="29729"/>
    <lineage>
        <taxon>Eukaryota</taxon>
        <taxon>Viridiplantae</taxon>
        <taxon>Streptophyta</taxon>
        <taxon>Embryophyta</taxon>
        <taxon>Tracheophyta</taxon>
        <taxon>Spermatophyta</taxon>
        <taxon>Magnoliopsida</taxon>
        <taxon>eudicotyledons</taxon>
        <taxon>Gunneridae</taxon>
        <taxon>Pentapetalae</taxon>
        <taxon>rosids</taxon>
        <taxon>malvids</taxon>
        <taxon>Malvales</taxon>
        <taxon>Malvaceae</taxon>
        <taxon>Malvoideae</taxon>
        <taxon>Gossypium</taxon>
    </lineage>
</organism>
<comment type="caution">
    <text evidence="1">The sequence shown here is derived from an EMBL/GenBank/DDBJ whole genome shotgun (WGS) entry which is preliminary data.</text>
</comment>
<accession>A0ABR0N6U8</accession>
<reference evidence="1 2" key="1">
    <citation type="submission" date="2023-03" db="EMBL/GenBank/DDBJ databases">
        <title>WGS of Gossypium arboreum.</title>
        <authorList>
            <person name="Yu D."/>
        </authorList>
    </citation>
    <scope>NUCLEOTIDE SEQUENCE [LARGE SCALE GENOMIC DNA]</scope>
    <source>
        <tissue evidence="1">Leaf</tissue>
    </source>
</reference>
<dbReference type="EMBL" id="JARKNE010000011">
    <property type="protein sequence ID" value="KAK5786032.1"/>
    <property type="molecule type" value="Genomic_DNA"/>
</dbReference>